<dbReference type="PANTHER" id="PTHR46796">
    <property type="entry name" value="HTH-TYPE TRANSCRIPTIONAL ACTIVATOR RHAS-RELATED"/>
    <property type="match status" value="1"/>
</dbReference>
<dbReference type="PANTHER" id="PTHR46796:SF14">
    <property type="entry name" value="TRANSCRIPTIONAL REGULATORY PROTEIN"/>
    <property type="match status" value="1"/>
</dbReference>
<evidence type="ECO:0000313" key="6">
    <source>
        <dbReference type="Proteomes" id="UP000584824"/>
    </source>
</evidence>
<gene>
    <name evidence="5" type="ORF">GGQ66_004625</name>
</gene>
<dbReference type="SUPFAM" id="SSF46689">
    <property type="entry name" value="Homeodomain-like"/>
    <property type="match status" value="2"/>
</dbReference>
<dbReference type="Proteomes" id="UP000584824">
    <property type="component" value="Unassembled WGS sequence"/>
</dbReference>
<dbReference type="InterPro" id="IPR020449">
    <property type="entry name" value="Tscrpt_reg_AraC-type_HTH"/>
</dbReference>
<dbReference type="SMART" id="SM00342">
    <property type="entry name" value="HTH_ARAC"/>
    <property type="match status" value="1"/>
</dbReference>
<evidence type="ECO:0000313" key="5">
    <source>
        <dbReference type="EMBL" id="MBB4106030.1"/>
    </source>
</evidence>
<sequence length="287" mass="32253">MHNSIEGFSVMGGLRRKTWHGIVADLWDVECADYAGGHYLARDPRLFILLDHSGTGRPLVRQSPRESGAWQDRALTPLSYIPAHMDLWLDISNVSTLRHLDLHFDADIIAQRLSEDIDRDRLDTPRLLFSDERILALSRLIAADIASDTPLHDLYGDGLALSLLIDVLQVTKTPARKRGGLTQVQLRRAEDFITTHCTRTIRLQELAALTGLSASHFSHSFKVSTGMAPQDWQIAARIDRAKHLLQKSGQPLAEISTDVGFSDQAHFTRAFRRHTGTTPGKWRKARQ</sequence>
<dbReference type="InterPro" id="IPR018062">
    <property type="entry name" value="HTH_AraC-typ_CS"/>
</dbReference>
<dbReference type="Pfam" id="PF12833">
    <property type="entry name" value="HTH_18"/>
    <property type="match status" value="1"/>
</dbReference>
<keyword evidence="2 5" id="KW-0238">DNA-binding</keyword>
<dbReference type="GO" id="GO:0003700">
    <property type="term" value="F:DNA-binding transcription factor activity"/>
    <property type="evidence" value="ECO:0007669"/>
    <property type="project" value="InterPro"/>
</dbReference>
<dbReference type="InterPro" id="IPR009057">
    <property type="entry name" value="Homeodomain-like_sf"/>
</dbReference>
<feature type="domain" description="HTH araC/xylS-type" evidence="4">
    <location>
        <begin position="187"/>
        <end position="285"/>
    </location>
</feature>
<dbReference type="GO" id="GO:0043565">
    <property type="term" value="F:sequence-specific DNA binding"/>
    <property type="evidence" value="ECO:0007669"/>
    <property type="project" value="InterPro"/>
</dbReference>
<protein>
    <submittedName>
        <fullName evidence="5">AraC-like DNA-binding protein</fullName>
    </submittedName>
</protein>
<accession>A0A7W6K6F8</accession>
<evidence type="ECO:0000259" key="4">
    <source>
        <dbReference type="PROSITE" id="PS01124"/>
    </source>
</evidence>
<evidence type="ECO:0000256" key="2">
    <source>
        <dbReference type="ARBA" id="ARBA00023125"/>
    </source>
</evidence>
<dbReference type="InterPro" id="IPR050204">
    <property type="entry name" value="AraC_XylS_family_regulators"/>
</dbReference>
<name>A0A7W6K6F8_9HYPH</name>
<keyword evidence="6" id="KW-1185">Reference proteome</keyword>
<keyword evidence="1" id="KW-0805">Transcription regulation</keyword>
<dbReference type="PRINTS" id="PR00032">
    <property type="entry name" value="HTHARAC"/>
</dbReference>
<dbReference type="Gene3D" id="1.10.10.60">
    <property type="entry name" value="Homeodomain-like"/>
    <property type="match status" value="2"/>
</dbReference>
<dbReference type="AlphaFoldDB" id="A0A7W6K6F8"/>
<organism evidence="5 6">
    <name type="scientific">Allorhizobium borbori</name>
    <dbReference type="NCBI Taxonomy" id="485907"/>
    <lineage>
        <taxon>Bacteria</taxon>
        <taxon>Pseudomonadati</taxon>
        <taxon>Pseudomonadota</taxon>
        <taxon>Alphaproteobacteria</taxon>
        <taxon>Hyphomicrobiales</taxon>
        <taxon>Rhizobiaceae</taxon>
        <taxon>Rhizobium/Agrobacterium group</taxon>
        <taxon>Allorhizobium</taxon>
    </lineage>
</organism>
<evidence type="ECO:0000256" key="3">
    <source>
        <dbReference type="ARBA" id="ARBA00023163"/>
    </source>
</evidence>
<evidence type="ECO:0000256" key="1">
    <source>
        <dbReference type="ARBA" id="ARBA00023015"/>
    </source>
</evidence>
<proteinExistence type="predicted"/>
<dbReference type="PROSITE" id="PS01124">
    <property type="entry name" value="HTH_ARAC_FAMILY_2"/>
    <property type="match status" value="1"/>
</dbReference>
<reference evidence="5 6" key="1">
    <citation type="submission" date="2020-08" db="EMBL/GenBank/DDBJ databases">
        <title>Genomic Encyclopedia of Type Strains, Phase IV (KMG-IV): sequencing the most valuable type-strain genomes for metagenomic binning, comparative biology and taxonomic classification.</title>
        <authorList>
            <person name="Goeker M."/>
        </authorList>
    </citation>
    <scope>NUCLEOTIDE SEQUENCE [LARGE SCALE GENOMIC DNA]</scope>
    <source>
        <strain evidence="5 6">DSM 26385</strain>
    </source>
</reference>
<keyword evidence="3" id="KW-0804">Transcription</keyword>
<dbReference type="EMBL" id="JACIDU010000054">
    <property type="protein sequence ID" value="MBB4106030.1"/>
    <property type="molecule type" value="Genomic_DNA"/>
</dbReference>
<dbReference type="PROSITE" id="PS00041">
    <property type="entry name" value="HTH_ARAC_FAMILY_1"/>
    <property type="match status" value="1"/>
</dbReference>
<comment type="caution">
    <text evidence="5">The sequence shown here is derived from an EMBL/GenBank/DDBJ whole genome shotgun (WGS) entry which is preliminary data.</text>
</comment>
<dbReference type="InterPro" id="IPR018060">
    <property type="entry name" value="HTH_AraC"/>
</dbReference>
<dbReference type="RefSeq" id="WP_183796033.1">
    <property type="nucleotide sequence ID" value="NZ_JACIDU010000054.1"/>
</dbReference>